<dbReference type="SUPFAM" id="SSF48403">
    <property type="entry name" value="Ankyrin repeat"/>
    <property type="match status" value="1"/>
</dbReference>
<evidence type="ECO:0000313" key="2">
    <source>
        <dbReference type="Proteomes" id="UP000315496"/>
    </source>
</evidence>
<dbReference type="SMART" id="SM00248">
    <property type="entry name" value="ANK"/>
    <property type="match status" value="5"/>
</dbReference>
<dbReference type="Pfam" id="PF12796">
    <property type="entry name" value="Ank_2"/>
    <property type="match status" value="1"/>
</dbReference>
<name>A0A4Z1SUR4_GIAMU</name>
<protein>
    <submittedName>
        <fullName evidence="1">Ankyrin repeat protein 1</fullName>
    </submittedName>
</protein>
<dbReference type="VEuPathDB" id="GiardiaDB:GMRT_13857"/>
<dbReference type="InterPro" id="IPR036770">
    <property type="entry name" value="Ankyrin_rpt-contain_sf"/>
</dbReference>
<dbReference type="Gene3D" id="1.25.40.20">
    <property type="entry name" value="Ankyrin repeat-containing domain"/>
    <property type="match status" value="2"/>
</dbReference>
<sequence length="228" mass="25066">MRPLERALWKGDVEAVLLHLGDAGERDPQGMTGLMYSAIYGHMDCVKLLLKSEGGCQKDNGWTALMYAAAHDHPELIRELSPREARLSNKYGWTALMQAAYRGHLDCVRALLCELSLQTTQEWNGCPVGASALIIAAIFNRGSIVSVLMTYERDIVDAEGRDALWHALHNARDETGALIPTGHLEVINALRAQSTRQPSPVKIPPSMIQSFKRQMEGSISSVTSSNTP</sequence>
<proteinExistence type="predicted"/>
<evidence type="ECO:0000313" key="1">
    <source>
        <dbReference type="EMBL" id="TNJ27348.1"/>
    </source>
</evidence>
<dbReference type="OrthoDB" id="194358at2759"/>
<dbReference type="InterPro" id="IPR002110">
    <property type="entry name" value="Ankyrin_rpt"/>
</dbReference>
<accession>A0A4Z1SUR4</accession>
<gene>
    <name evidence="1" type="ORF">GMRT_13857</name>
</gene>
<comment type="caution">
    <text evidence="1">The sequence shown here is derived from an EMBL/GenBank/DDBJ whole genome shotgun (WGS) entry which is preliminary data.</text>
</comment>
<reference evidence="1 2" key="1">
    <citation type="submission" date="2019-05" db="EMBL/GenBank/DDBJ databases">
        <title>The compact genome of Giardia muris reveals important steps in the evolution of intestinal protozoan parasites.</title>
        <authorList>
            <person name="Xu F."/>
            <person name="Jimenez-Gonzalez A."/>
            <person name="Einarsson E."/>
            <person name="Astvaldsson A."/>
            <person name="Peirasmaki D."/>
            <person name="Eckmann L."/>
            <person name="Andersson J.O."/>
            <person name="Svard S.G."/>
            <person name="Jerlstrom-Hultqvist J."/>
        </authorList>
    </citation>
    <scope>NUCLEOTIDE SEQUENCE [LARGE SCALE GENOMIC DNA]</scope>
    <source>
        <strain evidence="1 2">Roberts-Thomson</strain>
    </source>
</reference>
<dbReference type="Proteomes" id="UP000315496">
    <property type="component" value="Chromosome 4"/>
</dbReference>
<keyword evidence="2" id="KW-1185">Reference proteome</keyword>
<dbReference type="Pfam" id="PF00023">
    <property type="entry name" value="Ank"/>
    <property type="match status" value="1"/>
</dbReference>
<dbReference type="PANTHER" id="PTHR24120">
    <property type="entry name" value="GH07239P"/>
    <property type="match status" value="1"/>
</dbReference>
<dbReference type="PANTHER" id="PTHR24120:SF4">
    <property type="entry name" value="GH07239P"/>
    <property type="match status" value="1"/>
</dbReference>
<organism evidence="1 2">
    <name type="scientific">Giardia muris</name>
    <dbReference type="NCBI Taxonomy" id="5742"/>
    <lineage>
        <taxon>Eukaryota</taxon>
        <taxon>Metamonada</taxon>
        <taxon>Diplomonadida</taxon>
        <taxon>Hexamitidae</taxon>
        <taxon>Giardiinae</taxon>
        <taxon>Giardia</taxon>
    </lineage>
</organism>
<dbReference type="AlphaFoldDB" id="A0A4Z1SUR4"/>
<dbReference type="EMBL" id="VDLU01000004">
    <property type="protein sequence ID" value="TNJ27348.1"/>
    <property type="molecule type" value="Genomic_DNA"/>
</dbReference>